<dbReference type="Pfam" id="PF10263">
    <property type="entry name" value="SprT-like"/>
    <property type="match status" value="1"/>
</dbReference>
<evidence type="ECO:0000256" key="10">
    <source>
        <dbReference type="SAM" id="MobiDB-lite"/>
    </source>
</evidence>
<dbReference type="CDD" id="cd00084">
    <property type="entry name" value="HMG-box_SF"/>
    <property type="match status" value="1"/>
</dbReference>
<evidence type="ECO:0000256" key="3">
    <source>
        <dbReference type="ARBA" id="ARBA00022622"/>
    </source>
</evidence>
<feature type="domain" description="SprT-like" evidence="11">
    <location>
        <begin position="1106"/>
        <end position="1285"/>
    </location>
</feature>
<feature type="compositionally biased region" description="Basic residues" evidence="10">
    <location>
        <begin position="641"/>
        <end position="654"/>
    </location>
</feature>
<dbReference type="PANTHER" id="PTHR31468">
    <property type="entry name" value="1,3-BETA-GLUCANOSYLTRANSFERASE GAS1"/>
    <property type="match status" value="1"/>
</dbReference>
<dbReference type="GO" id="GO:0031505">
    <property type="term" value="P:fungal-type cell wall organization"/>
    <property type="evidence" value="ECO:0007669"/>
    <property type="project" value="TreeGrafter"/>
</dbReference>
<keyword evidence="9" id="KW-0808">Transferase</keyword>
<feature type="domain" description="X8" evidence="12">
    <location>
        <begin position="382"/>
        <end position="471"/>
    </location>
</feature>
<feature type="compositionally biased region" description="Basic and acidic residues" evidence="10">
    <location>
        <begin position="686"/>
        <end position="705"/>
    </location>
</feature>
<organism evidence="13 14">
    <name type="scientific">Hyphodiscus hymeniophilus</name>
    <dbReference type="NCBI Taxonomy" id="353542"/>
    <lineage>
        <taxon>Eukaryota</taxon>
        <taxon>Fungi</taxon>
        <taxon>Dikarya</taxon>
        <taxon>Ascomycota</taxon>
        <taxon>Pezizomycotina</taxon>
        <taxon>Leotiomycetes</taxon>
        <taxon>Helotiales</taxon>
        <taxon>Hyphodiscaceae</taxon>
        <taxon>Hyphodiscus</taxon>
    </lineage>
</organism>
<dbReference type="GO" id="GO:0098552">
    <property type="term" value="C:side of membrane"/>
    <property type="evidence" value="ECO:0007669"/>
    <property type="project" value="UniProtKB-KW"/>
</dbReference>
<proteinExistence type="inferred from homology"/>
<dbReference type="GO" id="GO:0071970">
    <property type="term" value="P:fungal-type cell wall (1-&gt;3)-beta-D-glucan biosynthetic process"/>
    <property type="evidence" value="ECO:0007669"/>
    <property type="project" value="TreeGrafter"/>
</dbReference>
<sequence>MKPSGLSTVAAAALSTLFATQVTATLQPIVTKGSHFFYENGTEFFIRGVAYQQDVSTNGTTSGTGTFTDPLADEAGCKRDVPLLQELGTNVVRVYAINASLDHSACMGLLDAAGIYLLQDLSNPSESINRNSPTWNTELFASYAAVVDAMANYTNVLGFFAGNEVSNDVNNTDASAFVKAAVRDMKAYIKTKNYRTIGVGYATNDDASIRINLAHYFNCGDDPASAIDFWGYNIYSWCGDSSYTLSGYDQRTAEFANYSVPAFFAEYGCNTAPPRLFTEVGAIYGENMTGVWSGGIVYMYFQETNDFGLVSVSGDTVSKLPDFTALSKQLALATPSLTASSAYKVSNTAAQACPTSGTAWAASSNLPPIVNPDLCSCMVSSLSCVANTGLSGNETASLFSTVCGLDNSACNGIAANATTGVYGAYSMCDAYSQLSFAFDQYYSSQDKASTACDFNGNAKTQKASTSSNCKALVDQAGSGGTGTVTSVPTGTGSSGGSSGSSGSPSSSSTSTKKSAAGAVVVPRFDTGLLQLSAYVVVAASMSKLGSKTGLEPASKETTKVQRKSKAALKSQERPSYGDIEQDGNGEMEIPKAVGKSVKKKRVLGRRDDNPLLRPIEKTAREGRVRLNPAEDDLRGAGTKVRTARSGRVVGKRAVKAGPVEEYGETEDGKDDEDPFRDSTKPSTQSRRVEKTEPKPIKNSTSDRQDVSQMPPGRQFQGQLKLTSHGSADSHDQPGIEQECEKLAEPLSLSLGRNSLDSGPLDVREEEVENLESEPHEQGDGRSEEEKVLQHVKSRDYTSRIGKGAAISTVIDLDSDDESLEAREEPEVTTEPKTQRPRKGRDPAPRMKSRFILTDTEEEDSSEEDDSDGMSDFIVSDNEPLDGDDDESVFEVPPPTTRSARKLFRGRRPKTEDSDEEGSLEFEMGKLRVEDERVPDDVFDKTKENSNEDSVLSKKRPTPRSQKLPSTGKGPTNPPPTIKNKEPLPSSSDIENPFTLRFSPSENKLKITKIRFTTPPSSPKLNPRILPSPSKLPRIPTSPHRQSSDAFWSQEVVNDWNDEYSPRKTPATSLNPIATADGTLLFSPRKSPFKPDRLTKGAKKAFSQTKHELAESFLKELDEKITSGKIAEMAACTGGVKIIWSKKLNTTAGRANWKRETIRTKSTKPPQPVPLPTVRHHAAIELAEKVIDDQDRLLNVIAHEFCHLANFMISNIRTNPHGKEFKAWASKVSVEFKGRGIEVTTKHSYEIEYKYVWECENCGTEFKRHSKSIDVAKHRCGVCKSLLVQTRPVPRAGGGGGLSGYQAFVKENMAKVREENPGSPQKVVMGLVGKKYQEFKASQLREGSAESGSGTGEVVSKEATPDDDIGVVVRKLDFLDLTSP</sequence>
<keyword evidence="6" id="KW-1015">Disulfide bond</keyword>
<comment type="caution">
    <text evidence="13">The sequence shown here is derived from an EMBL/GenBank/DDBJ whole genome shotgun (WGS) entry which is preliminary data.</text>
</comment>
<dbReference type="InterPro" id="IPR035240">
    <property type="entry name" value="SprT_Zn_ribbon"/>
</dbReference>
<feature type="compositionally biased region" description="Basic and acidic residues" evidence="10">
    <location>
        <begin position="922"/>
        <end position="945"/>
    </location>
</feature>
<dbReference type="Pfam" id="PF17283">
    <property type="entry name" value="Zn_ribbon_SprT"/>
    <property type="match status" value="1"/>
</dbReference>
<evidence type="ECO:0000256" key="7">
    <source>
        <dbReference type="ARBA" id="ARBA00023180"/>
    </source>
</evidence>
<evidence type="ECO:0000313" key="13">
    <source>
        <dbReference type="EMBL" id="KAG0647343.1"/>
    </source>
</evidence>
<comment type="function">
    <text evidence="9">Splits internally a 1,3-beta-glucan molecule and transfers the newly generated reducing end (the donor) to the non-reducing end of another 1,3-beta-glucan molecule (the acceptor) forming a 1,3-beta linkage, resulting in the elongation of 1,3-beta-glucan chains in the cell wall.</text>
</comment>
<dbReference type="InterPro" id="IPR006640">
    <property type="entry name" value="SprT-like_domain"/>
</dbReference>
<dbReference type="Gene3D" id="1.20.58.1040">
    <property type="match status" value="1"/>
</dbReference>
<protein>
    <recommendedName>
        <fullName evidence="9">1,3-beta-glucanosyltransferase</fullName>
        <ecNumber evidence="9">2.4.1.-</ecNumber>
    </recommendedName>
</protein>
<keyword evidence="4 9" id="KW-0732">Signal</keyword>
<comment type="subcellular location">
    <subcellularLocation>
        <location evidence="1 9">Cell membrane</location>
        <topology evidence="1 9">Lipid-anchor</topology>
        <topology evidence="1 9">GPI-anchor</topology>
    </subcellularLocation>
</comment>
<feature type="compositionally biased region" description="Basic and acidic residues" evidence="10">
    <location>
        <begin position="727"/>
        <end position="743"/>
    </location>
</feature>
<dbReference type="InterPro" id="IPR017853">
    <property type="entry name" value="GH"/>
</dbReference>
<feature type="compositionally biased region" description="Low complexity" evidence="10">
    <location>
        <begin position="500"/>
        <end position="511"/>
    </location>
</feature>
<keyword evidence="5 9" id="KW-0472">Membrane</keyword>
<feature type="compositionally biased region" description="Basic and acidic residues" evidence="10">
    <location>
        <begin position="772"/>
        <end position="797"/>
    </location>
</feature>
<feature type="chain" id="PRO_5040546844" description="1,3-beta-glucanosyltransferase" evidence="9">
    <location>
        <begin position="25"/>
        <end position="1379"/>
    </location>
</feature>
<keyword evidence="14" id="KW-1185">Reference proteome</keyword>
<dbReference type="Pfam" id="PF07983">
    <property type="entry name" value="X8"/>
    <property type="match status" value="1"/>
</dbReference>
<feature type="region of interest" description="Disordered" evidence="10">
    <location>
        <begin position="546"/>
        <end position="586"/>
    </location>
</feature>
<evidence type="ECO:0000259" key="11">
    <source>
        <dbReference type="SMART" id="SM00731"/>
    </source>
</evidence>
<evidence type="ECO:0000259" key="12">
    <source>
        <dbReference type="SMART" id="SM00768"/>
    </source>
</evidence>
<keyword evidence="3 9" id="KW-0336">GPI-anchor</keyword>
<feature type="region of interest" description="Disordered" evidence="10">
    <location>
        <begin position="1338"/>
        <end position="1359"/>
    </location>
</feature>
<dbReference type="SMART" id="SM00731">
    <property type="entry name" value="SprT"/>
    <property type="match status" value="1"/>
</dbReference>
<feature type="signal peptide" evidence="9">
    <location>
        <begin position="1"/>
        <end position="24"/>
    </location>
</feature>
<dbReference type="Gene3D" id="3.20.20.80">
    <property type="entry name" value="Glycosidases"/>
    <property type="match status" value="1"/>
</dbReference>
<evidence type="ECO:0000256" key="9">
    <source>
        <dbReference type="RuleBase" id="RU361209"/>
    </source>
</evidence>
<feature type="compositionally biased region" description="Acidic residues" evidence="10">
    <location>
        <begin position="878"/>
        <end position="888"/>
    </location>
</feature>
<accession>A0A9P6VGG7</accession>
<name>A0A9P6VGG7_9HELO</name>
<dbReference type="InterPro" id="IPR004886">
    <property type="entry name" value="Glucanosyltransferase"/>
</dbReference>
<keyword evidence="7" id="KW-0325">Glycoprotein</keyword>
<feature type="compositionally biased region" description="Acidic residues" evidence="10">
    <location>
        <begin position="661"/>
        <end position="674"/>
    </location>
</feature>
<feature type="region of interest" description="Disordered" evidence="10">
    <location>
        <begin position="477"/>
        <end position="513"/>
    </location>
</feature>
<evidence type="ECO:0000256" key="6">
    <source>
        <dbReference type="ARBA" id="ARBA00023157"/>
    </source>
</evidence>
<dbReference type="PANTHER" id="PTHR31468:SF2">
    <property type="entry name" value="1,3-BETA-GLUCANOSYLTRANSFERASE GAS1"/>
    <property type="match status" value="1"/>
</dbReference>
<dbReference type="SUPFAM" id="SSF51445">
    <property type="entry name" value="(Trans)glycosidases"/>
    <property type="match status" value="1"/>
</dbReference>
<feature type="compositionally biased region" description="Polar residues" evidence="10">
    <location>
        <begin position="715"/>
        <end position="726"/>
    </location>
</feature>
<feature type="compositionally biased region" description="Acidic residues" evidence="10">
    <location>
        <begin position="854"/>
        <end position="868"/>
    </location>
</feature>
<keyword evidence="8 9" id="KW-0449">Lipoprotein</keyword>
<dbReference type="EMBL" id="VNKQ01000013">
    <property type="protein sequence ID" value="KAG0647343.1"/>
    <property type="molecule type" value="Genomic_DNA"/>
</dbReference>
<feature type="compositionally biased region" description="Basic residues" evidence="10">
    <location>
        <begin position="898"/>
        <end position="907"/>
    </location>
</feature>
<dbReference type="FunFam" id="3.20.20.80:FF:000038">
    <property type="entry name" value="1,3-beta-glucanosyltransferase"/>
    <property type="match status" value="1"/>
</dbReference>
<dbReference type="InterPro" id="IPR012946">
    <property type="entry name" value="X8"/>
</dbReference>
<dbReference type="GO" id="GO:0042124">
    <property type="term" value="F:1,3-beta-glucanosyltransferase activity"/>
    <property type="evidence" value="ECO:0007669"/>
    <property type="project" value="TreeGrafter"/>
</dbReference>
<comment type="similarity">
    <text evidence="2 9">Belongs to the glycosyl hydrolase 72 family.</text>
</comment>
<gene>
    <name evidence="13" type="ORF">D0Z07_7101</name>
</gene>
<evidence type="ECO:0000256" key="5">
    <source>
        <dbReference type="ARBA" id="ARBA00023136"/>
    </source>
</evidence>
<dbReference type="Proteomes" id="UP000785200">
    <property type="component" value="Unassembled WGS sequence"/>
</dbReference>
<feature type="region of interest" description="Disordered" evidence="10">
    <location>
        <begin position="616"/>
        <end position="1045"/>
    </location>
</feature>
<evidence type="ECO:0000313" key="14">
    <source>
        <dbReference type="Proteomes" id="UP000785200"/>
    </source>
</evidence>
<evidence type="ECO:0000256" key="4">
    <source>
        <dbReference type="ARBA" id="ARBA00022729"/>
    </source>
</evidence>
<dbReference type="OrthoDB" id="421038at2759"/>
<dbReference type="EC" id="2.4.1.-" evidence="9"/>
<evidence type="ECO:0000256" key="1">
    <source>
        <dbReference type="ARBA" id="ARBA00004609"/>
    </source>
</evidence>
<reference evidence="13" key="1">
    <citation type="submission" date="2019-07" db="EMBL/GenBank/DDBJ databases">
        <title>Hyphodiscus hymeniophilus genome sequencing and assembly.</title>
        <authorList>
            <person name="Kramer G."/>
            <person name="Nodwell J."/>
        </authorList>
    </citation>
    <scope>NUCLEOTIDE SEQUENCE</scope>
    <source>
        <strain evidence="13">ATCC 34498</strain>
    </source>
</reference>
<evidence type="ECO:0000256" key="2">
    <source>
        <dbReference type="ARBA" id="ARBA00007528"/>
    </source>
</evidence>
<dbReference type="GO" id="GO:0006950">
    <property type="term" value="P:response to stress"/>
    <property type="evidence" value="ECO:0007669"/>
    <property type="project" value="UniProtKB-ARBA"/>
</dbReference>
<dbReference type="Pfam" id="PF03198">
    <property type="entry name" value="Glyco_hydro_72"/>
    <property type="match status" value="1"/>
</dbReference>
<dbReference type="SMART" id="SM00768">
    <property type="entry name" value="X8"/>
    <property type="match status" value="1"/>
</dbReference>
<dbReference type="GO" id="GO:0005886">
    <property type="term" value="C:plasma membrane"/>
    <property type="evidence" value="ECO:0007669"/>
    <property type="project" value="UniProtKB-SubCell"/>
</dbReference>
<evidence type="ECO:0000256" key="8">
    <source>
        <dbReference type="ARBA" id="ARBA00023288"/>
    </source>
</evidence>
<feature type="compositionally biased region" description="Low complexity" evidence="10">
    <location>
        <begin position="1344"/>
        <end position="1353"/>
    </location>
</feature>